<evidence type="ECO:0000313" key="2">
    <source>
        <dbReference type="Proteomes" id="UP000235315"/>
    </source>
</evidence>
<name>A0ABM6R0C8_PSEO1</name>
<dbReference type="Proteomes" id="UP000235315">
    <property type="component" value="Chromosome"/>
</dbReference>
<organism evidence="1 2">
    <name type="scientific">Pseudomonas ogarae (strain DSM 112162 / CECT 30235 / F113)</name>
    <dbReference type="NCBI Taxonomy" id="1114970"/>
    <lineage>
        <taxon>Bacteria</taxon>
        <taxon>Pseudomonadati</taxon>
        <taxon>Pseudomonadota</taxon>
        <taxon>Gammaproteobacteria</taxon>
        <taxon>Pseudomonadales</taxon>
        <taxon>Pseudomonadaceae</taxon>
        <taxon>Pseudomonas</taxon>
    </lineage>
</organism>
<protein>
    <submittedName>
        <fullName evidence="1">Uncharacterized protein</fullName>
    </submittedName>
</protein>
<sequence length="78" mass="8775">MSIMQLPPRQEDDGVCGAVEVGAWHFRVISRWIFIGFCLLYYGKTIKGSPGLTGLFVERTQICHLQTSLRNGPDTFSQ</sequence>
<reference evidence="1 2" key="1">
    <citation type="submission" date="2018-01" db="EMBL/GenBank/DDBJ databases">
        <title>Tropical forage species Digitaria eriantha prevents oxidative stress under low temperature conditions by the incorporation of polyhydroxybutyrate-producing endophytic bacteria.</title>
        <authorList>
            <person name="Stritzler M."/>
            <person name="Ayub N."/>
        </authorList>
    </citation>
    <scope>NUCLEOTIDE SEQUENCE [LARGE SCALE GENOMIC DNA]</scope>
    <source>
        <strain evidence="1 2">FR1</strain>
    </source>
</reference>
<evidence type="ECO:0000313" key="1">
    <source>
        <dbReference type="EMBL" id="AUO46961.1"/>
    </source>
</evidence>
<proteinExistence type="predicted"/>
<gene>
    <name evidence="1" type="ORF">C1C98_16620</name>
</gene>
<dbReference type="EMBL" id="CP025738">
    <property type="protein sequence ID" value="AUO46961.1"/>
    <property type="molecule type" value="Genomic_DNA"/>
</dbReference>
<accession>A0ABM6R0C8</accession>
<keyword evidence="2" id="KW-1185">Reference proteome</keyword>